<dbReference type="PROSITE" id="PS00107">
    <property type="entry name" value="PROTEIN_KINASE_ATP"/>
    <property type="match status" value="1"/>
</dbReference>
<feature type="domain" description="Bulb-type lectin" evidence="23">
    <location>
        <begin position="23"/>
        <end position="142"/>
    </location>
</feature>
<dbReference type="InterPro" id="IPR017441">
    <property type="entry name" value="Protein_kinase_ATP_BS"/>
</dbReference>
<dbReference type="InterPro" id="IPR036426">
    <property type="entry name" value="Bulb-type_lectin_dom_sf"/>
</dbReference>
<evidence type="ECO:0000256" key="4">
    <source>
        <dbReference type="ARBA" id="ARBA00022679"/>
    </source>
</evidence>
<dbReference type="PIRSF" id="PIRSF000641">
    <property type="entry name" value="SRK"/>
    <property type="match status" value="1"/>
</dbReference>
<evidence type="ECO:0000256" key="5">
    <source>
        <dbReference type="ARBA" id="ARBA00022692"/>
    </source>
</evidence>
<evidence type="ECO:0000256" key="9">
    <source>
        <dbReference type="ARBA" id="ARBA00022840"/>
    </source>
</evidence>
<evidence type="ECO:0000313" key="26">
    <source>
        <dbReference type="Proteomes" id="UP000283530"/>
    </source>
</evidence>
<evidence type="ECO:0000256" key="18">
    <source>
        <dbReference type="PROSITE-ProRule" id="PRU00076"/>
    </source>
</evidence>
<comment type="similarity">
    <text evidence="17">Belongs to the protein kinase superfamily. Ser/Thr protein kinase family.</text>
</comment>
<keyword evidence="3 18" id="KW-0245">EGF-like domain</keyword>
<feature type="chain" id="PRO_5018535608" description="Receptor-like serine/threonine-protein kinase" evidence="20">
    <location>
        <begin position="19"/>
        <end position="790"/>
    </location>
</feature>
<evidence type="ECO:0000256" key="7">
    <source>
        <dbReference type="ARBA" id="ARBA00022741"/>
    </source>
</evidence>
<dbReference type="InterPro" id="IPR000742">
    <property type="entry name" value="EGF"/>
</dbReference>
<dbReference type="SUPFAM" id="SSF56112">
    <property type="entry name" value="Protein kinase-like (PK-like)"/>
    <property type="match status" value="1"/>
</dbReference>
<dbReference type="SUPFAM" id="SSF51110">
    <property type="entry name" value="alpha-D-mannose-specific plant lectins"/>
    <property type="match status" value="1"/>
</dbReference>
<dbReference type="Proteomes" id="UP000283530">
    <property type="component" value="Unassembled WGS sequence"/>
</dbReference>
<dbReference type="SMART" id="SM00220">
    <property type="entry name" value="S_TKc"/>
    <property type="match status" value="1"/>
</dbReference>
<keyword evidence="12" id="KW-1015">Disulfide bond</keyword>
<evidence type="ECO:0000259" key="24">
    <source>
        <dbReference type="PROSITE" id="PS50948"/>
    </source>
</evidence>
<dbReference type="InterPro" id="IPR003609">
    <property type="entry name" value="Pan_app"/>
</dbReference>
<evidence type="ECO:0000259" key="21">
    <source>
        <dbReference type="PROSITE" id="PS50011"/>
    </source>
</evidence>
<feature type="domain" description="Protein kinase" evidence="21">
    <location>
        <begin position="505"/>
        <end position="789"/>
    </location>
</feature>
<dbReference type="CDD" id="cd01098">
    <property type="entry name" value="PAN_AP_plant"/>
    <property type="match status" value="1"/>
</dbReference>
<keyword evidence="8 17" id="KW-0418">Kinase</keyword>
<evidence type="ECO:0000256" key="3">
    <source>
        <dbReference type="ARBA" id="ARBA00022536"/>
    </source>
</evidence>
<evidence type="ECO:0000256" key="12">
    <source>
        <dbReference type="ARBA" id="ARBA00023157"/>
    </source>
</evidence>
<evidence type="ECO:0000259" key="23">
    <source>
        <dbReference type="PROSITE" id="PS50927"/>
    </source>
</evidence>
<dbReference type="Gene3D" id="2.90.10.10">
    <property type="entry name" value="Bulb-type lectin domain"/>
    <property type="match status" value="1"/>
</dbReference>
<evidence type="ECO:0000256" key="8">
    <source>
        <dbReference type="ARBA" id="ARBA00022777"/>
    </source>
</evidence>
<evidence type="ECO:0000313" key="25">
    <source>
        <dbReference type="EMBL" id="RWR91638.1"/>
    </source>
</evidence>
<evidence type="ECO:0000256" key="14">
    <source>
        <dbReference type="ARBA" id="ARBA00023180"/>
    </source>
</evidence>
<keyword evidence="10" id="KW-1133">Transmembrane helix</keyword>
<dbReference type="GO" id="GO:0016020">
    <property type="term" value="C:membrane"/>
    <property type="evidence" value="ECO:0007669"/>
    <property type="project" value="UniProtKB-SubCell"/>
</dbReference>
<dbReference type="EMBL" id="QPKB01000009">
    <property type="protein sequence ID" value="RWR91638.1"/>
    <property type="molecule type" value="Genomic_DNA"/>
</dbReference>
<dbReference type="STRING" id="337451.A0A3S3QYD7"/>
<keyword evidence="13 25" id="KW-0675">Receptor</keyword>
<dbReference type="InterPro" id="IPR011009">
    <property type="entry name" value="Kinase-like_dom_sf"/>
</dbReference>
<keyword evidence="11" id="KW-0472">Membrane</keyword>
<evidence type="ECO:0000256" key="6">
    <source>
        <dbReference type="ARBA" id="ARBA00022729"/>
    </source>
</evidence>
<dbReference type="OrthoDB" id="619632at2759"/>
<comment type="catalytic activity">
    <reaction evidence="15 17">
        <text>L-threonyl-[protein] + ATP = O-phospho-L-threonyl-[protein] + ADP + H(+)</text>
        <dbReference type="Rhea" id="RHEA:46608"/>
        <dbReference type="Rhea" id="RHEA-COMP:11060"/>
        <dbReference type="Rhea" id="RHEA-COMP:11605"/>
        <dbReference type="ChEBI" id="CHEBI:15378"/>
        <dbReference type="ChEBI" id="CHEBI:30013"/>
        <dbReference type="ChEBI" id="CHEBI:30616"/>
        <dbReference type="ChEBI" id="CHEBI:61977"/>
        <dbReference type="ChEBI" id="CHEBI:456216"/>
        <dbReference type="EC" id="2.7.11.1"/>
    </reaction>
</comment>
<dbReference type="InterPro" id="IPR008271">
    <property type="entry name" value="Ser/Thr_kinase_AS"/>
</dbReference>
<evidence type="ECO:0000256" key="19">
    <source>
        <dbReference type="PROSITE-ProRule" id="PRU10141"/>
    </source>
</evidence>
<dbReference type="InterPro" id="IPR000719">
    <property type="entry name" value="Prot_kinase_dom"/>
</dbReference>
<dbReference type="CDD" id="cd00053">
    <property type="entry name" value="EGF"/>
    <property type="match status" value="1"/>
</dbReference>
<dbReference type="AlphaFoldDB" id="A0A3S3QYD7"/>
<dbReference type="GO" id="GO:0048544">
    <property type="term" value="P:recognition of pollen"/>
    <property type="evidence" value="ECO:0007669"/>
    <property type="project" value="InterPro"/>
</dbReference>
<keyword evidence="9 17" id="KW-0067">ATP-binding</keyword>
<feature type="signal peptide" evidence="20">
    <location>
        <begin position="1"/>
        <end position="18"/>
    </location>
</feature>
<evidence type="ECO:0000256" key="13">
    <source>
        <dbReference type="ARBA" id="ARBA00023170"/>
    </source>
</evidence>
<dbReference type="PROSITE" id="PS00108">
    <property type="entry name" value="PROTEIN_KINASE_ST"/>
    <property type="match status" value="1"/>
</dbReference>
<evidence type="ECO:0000256" key="2">
    <source>
        <dbReference type="ARBA" id="ARBA00022527"/>
    </source>
</evidence>
<feature type="domain" description="EGF-like" evidence="22">
    <location>
        <begin position="274"/>
        <end position="311"/>
    </location>
</feature>
<reference evidence="25 26" key="1">
    <citation type="journal article" date="2019" name="Nat. Plants">
        <title>Stout camphor tree genome fills gaps in understanding of flowering plant genome evolution.</title>
        <authorList>
            <person name="Chaw S.M."/>
            <person name="Liu Y.C."/>
            <person name="Wu Y.W."/>
            <person name="Wang H.Y."/>
            <person name="Lin C.I."/>
            <person name="Wu C.S."/>
            <person name="Ke H.M."/>
            <person name="Chang L.Y."/>
            <person name="Hsu C.Y."/>
            <person name="Yang H.T."/>
            <person name="Sudianto E."/>
            <person name="Hsu M.H."/>
            <person name="Wu K.P."/>
            <person name="Wang L.N."/>
            <person name="Leebens-Mack J.H."/>
            <person name="Tsai I.J."/>
        </authorList>
    </citation>
    <scope>NUCLEOTIDE SEQUENCE [LARGE SCALE GENOMIC DNA]</scope>
    <source>
        <strain evidence="26">cv. Chaw 1501</strain>
        <tissue evidence="25">Young leaves</tissue>
    </source>
</reference>
<keyword evidence="6 20" id="KW-0732">Signal</keyword>
<evidence type="ECO:0000256" key="16">
    <source>
        <dbReference type="ARBA" id="ARBA00048679"/>
    </source>
</evidence>
<dbReference type="EC" id="2.7.11.1" evidence="17"/>
<keyword evidence="14" id="KW-0325">Glycoprotein</keyword>
<dbReference type="PANTHER" id="PTHR47974:SF3">
    <property type="entry name" value="RECEPTOR-LIKE SERINE_THREONINE-PROTEIN KINASE"/>
    <property type="match status" value="1"/>
</dbReference>
<dbReference type="PROSITE" id="PS50011">
    <property type="entry name" value="PROTEIN_KINASE_DOM"/>
    <property type="match status" value="1"/>
</dbReference>
<name>A0A3S3QYD7_9MAGN</name>
<evidence type="ECO:0000259" key="22">
    <source>
        <dbReference type="PROSITE" id="PS50026"/>
    </source>
</evidence>
<comment type="catalytic activity">
    <reaction evidence="16 17">
        <text>L-seryl-[protein] + ATP = O-phospho-L-seryl-[protein] + ADP + H(+)</text>
        <dbReference type="Rhea" id="RHEA:17989"/>
        <dbReference type="Rhea" id="RHEA-COMP:9863"/>
        <dbReference type="Rhea" id="RHEA-COMP:11604"/>
        <dbReference type="ChEBI" id="CHEBI:15378"/>
        <dbReference type="ChEBI" id="CHEBI:29999"/>
        <dbReference type="ChEBI" id="CHEBI:30616"/>
        <dbReference type="ChEBI" id="CHEBI:83421"/>
        <dbReference type="ChEBI" id="CHEBI:456216"/>
        <dbReference type="EC" id="2.7.11.1"/>
    </reaction>
</comment>
<organism evidence="25 26">
    <name type="scientific">Cinnamomum micranthum f. kanehirae</name>
    <dbReference type="NCBI Taxonomy" id="337451"/>
    <lineage>
        <taxon>Eukaryota</taxon>
        <taxon>Viridiplantae</taxon>
        <taxon>Streptophyta</taxon>
        <taxon>Embryophyta</taxon>
        <taxon>Tracheophyta</taxon>
        <taxon>Spermatophyta</taxon>
        <taxon>Magnoliopsida</taxon>
        <taxon>Magnoliidae</taxon>
        <taxon>Laurales</taxon>
        <taxon>Lauraceae</taxon>
        <taxon>Cinnamomum</taxon>
    </lineage>
</organism>
<keyword evidence="5" id="KW-0812">Transmembrane</keyword>
<dbReference type="PANTHER" id="PTHR47974">
    <property type="entry name" value="OS07G0415500 PROTEIN"/>
    <property type="match status" value="1"/>
</dbReference>
<dbReference type="SMART" id="SM00108">
    <property type="entry name" value="B_lectin"/>
    <property type="match status" value="1"/>
</dbReference>
<dbReference type="FunFam" id="1.10.510.10:FF:000537">
    <property type="entry name" value="Putative receptor-like protein kinase"/>
    <property type="match status" value="1"/>
</dbReference>
<dbReference type="GO" id="GO:0004674">
    <property type="term" value="F:protein serine/threonine kinase activity"/>
    <property type="evidence" value="ECO:0007669"/>
    <property type="project" value="UniProtKB-KW"/>
</dbReference>
<keyword evidence="2 17" id="KW-0723">Serine/threonine-protein kinase</keyword>
<dbReference type="FunFam" id="3.30.200.20:FF:000059">
    <property type="entry name" value="S-receptor-like serine/threonine-protein kinase"/>
    <property type="match status" value="1"/>
</dbReference>
<dbReference type="Gene3D" id="3.30.200.20">
    <property type="entry name" value="Phosphorylase Kinase, domain 1"/>
    <property type="match status" value="1"/>
</dbReference>
<dbReference type="CDD" id="cd00028">
    <property type="entry name" value="B_lectin"/>
    <property type="match status" value="1"/>
</dbReference>
<dbReference type="GO" id="GO:0005524">
    <property type="term" value="F:ATP binding"/>
    <property type="evidence" value="ECO:0007669"/>
    <property type="project" value="UniProtKB-UniRule"/>
</dbReference>
<feature type="binding site" evidence="19">
    <location>
        <position position="533"/>
    </location>
    <ligand>
        <name>ATP</name>
        <dbReference type="ChEBI" id="CHEBI:30616"/>
    </ligand>
</feature>
<comment type="subcellular location">
    <subcellularLocation>
        <location evidence="1">Membrane</location>
        <topology evidence="1">Single-pass type I membrane protein</topology>
    </subcellularLocation>
</comment>
<evidence type="ECO:0000256" key="1">
    <source>
        <dbReference type="ARBA" id="ARBA00004479"/>
    </source>
</evidence>
<proteinExistence type="inferred from homology"/>
<dbReference type="InterPro" id="IPR001480">
    <property type="entry name" value="Bulb-type_lectin_dom"/>
</dbReference>
<dbReference type="PROSITE" id="PS50927">
    <property type="entry name" value="BULB_LECTIN"/>
    <property type="match status" value="1"/>
</dbReference>
<dbReference type="PROSITE" id="PS50026">
    <property type="entry name" value="EGF_3"/>
    <property type="match status" value="1"/>
</dbReference>
<dbReference type="Pfam" id="PF01453">
    <property type="entry name" value="B_lectin"/>
    <property type="match status" value="1"/>
</dbReference>
<dbReference type="GO" id="GO:0106310">
    <property type="term" value="F:protein serine kinase activity"/>
    <property type="evidence" value="ECO:0007669"/>
    <property type="project" value="RHEA"/>
</dbReference>
<feature type="domain" description="Apple" evidence="24">
    <location>
        <begin position="325"/>
        <end position="408"/>
    </location>
</feature>
<comment type="caution">
    <text evidence="25">The sequence shown here is derived from an EMBL/GenBank/DDBJ whole genome shotgun (WGS) entry which is preliminary data.</text>
</comment>
<dbReference type="PROSITE" id="PS50948">
    <property type="entry name" value="PAN"/>
    <property type="match status" value="1"/>
</dbReference>
<keyword evidence="26" id="KW-1185">Reference proteome</keyword>
<keyword evidence="4 17" id="KW-0808">Transferase</keyword>
<dbReference type="SMART" id="SM00473">
    <property type="entry name" value="PAN_AP"/>
    <property type="match status" value="1"/>
</dbReference>
<accession>A0A3S3QYD7</accession>
<evidence type="ECO:0000256" key="20">
    <source>
        <dbReference type="SAM" id="SignalP"/>
    </source>
</evidence>
<protein>
    <recommendedName>
        <fullName evidence="17">Receptor-like serine/threonine-protein kinase</fullName>
        <ecNumber evidence="17">2.7.11.1</ecNumber>
    </recommendedName>
</protein>
<evidence type="ECO:0000256" key="10">
    <source>
        <dbReference type="ARBA" id="ARBA00022989"/>
    </source>
</evidence>
<comment type="caution">
    <text evidence="18">Lacks conserved residue(s) required for the propagation of feature annotation.</text>
</comment>
<dbReference type="Pfam" id="PF00069">
    <property type="entry name" value="Pkinase"/>
    <property type="match status" value="1"/>
</dbReference>
<dbReference type="Gene3D" id="1.10.510.10">
    <property type="entry name" value="Transferase(Phosphotransferase) domain 1"/>
    <property type="match status" value="1"/>
</dbReference>
<evidence type="ECO:0000256" key="17">
    <source>
        <dbReference type="PIRNR" id="PIRNR000641"/>
    </source>
</evidence>
<dbReference type="InterPro" id="IPR000858">
    <property type="entry name" value="S_locus_glycoprot_dom"/>
</dbReference>
<evidence type="ECO:0000256" key="15">
    <source>
        <dbReference type="ARBA" id="ARBA00047899"/>
    </source>
</evidence>
<keyword evidence="7 17" id="KW-0547">Nucleotide-binding</keyword>
<evidence type="ECO:0000256" key="11">
    <source>
        <dbReference type="ARBA" id="ARBA00023136"/>
    </source>
</evidence>
<gene>
    <name evidence="25" type="ORF">CKAN_02080400</name>
</gene>
<sequence length="790" mass="89381">MFLFFLFAFAKPFLLVHARLEYLSYGSSLSVERSSDIIVSPDSTFSAGFRSVGDNAYCFAVWFTKSVDFTPVWMANRDQPVNGRRSTLSMEKSGNLVLMDAGRSMVWNTDTTWASPVQLWLLNTGNLLLQTSTNITLWQSFHFPTDTLLPQQLFTREMKLIASRSQSNYSSGFYSFFFDNDNVMRLLYSGPNISSTYWPDPGLVTWDAGRSTYNSSRIAAFDLSGYFQSSDDLSFFASDFGVGPIRRLTIGYDGNLRLYSLDQKGDWGISWQAIAELCSMHGLCGPNSICVYEQSQRRCTCPPGFMLKDPTDLSQGCWPTFNLSCDPLDSKFFTISNTEFYGYDLNFTISLSLQQCMNICLESCSCKAILYRSDGPKGIGQCYPKTQLLNGFHSPSFNGTVHIRVPINGTLSDKDPLPLEISALRCDPNAHVELDRTYEQKQENNALKDLLWFVAIIGGVELICVCMGWWYMNKNNSPSVIENGYMVVGNGFKRFGYHELKKATQNFSEVIGRGGGGVVYKGVLPDERVVAVKRLEGVNQGEAEFLAEISIIGRINHMNLIQVCGFCVEGRHRILVYEYMERGTLAENLSSNALDWEKRFEIAIGTAKGLAYLHEECLEWVLHCDVKPENILLDANYNPKVADFGLSKLRDRCGINYLNVSRIRGTRGYMAPEWILNQPITSKVDVYSYGIVLLEMVTGRSSFEFHANNERDGMEESQNLVTWVRKMMCTTNGNPGRMKEIINPKIDSIYDAIKMEILIRVALQCVKEDKDARPTMTQVVEMLLRHEFDY</sequence>
<dbReference type="InterPro" id="IPR024171">
    <property type="entry name" value="SRK-like_kinase"/>
</dbReference>
<dbReference type="Pfam" id="PF00954">
    <property type="entry name" value="S_locus_glycop"/>
    <property type="match status" value="1"/>
</dbReference>